<feature type="chain" id="PRO_5032269591" evidence="3">
    <location>
        <begin position="21"/>
        <end position="552"/>
    </location>
</feature>
<protein>
    <submittedName>
        <fullName evidence="4">SgmD protein</fullName>
    </submittedName>
</protein>
<evidence type="ECO:0000256" key="3">
    <source>
        <dbReference type="SAM" id="SignalP"/>
    </source>
</evidence>
<gene>
    <name evidence="4" type="primary">sgmD</name>
    <name evidence="4" type="ORF">SNEC2469_LOCUS7828</name>
</gene>
<dbReference type="AlphaFoldDB" id="A0A812NM93"/>
<keyword evidence="5" id="KW-1185">Reference proteome</keyword>
<evidence type="ECO:0000256" key="1">
    <source>
        <dbReference type="ARBA" id="ARBA00022801"/>
    </source>
</evidence>
<dbReference type="Gene3D" id="3.60.21.10">
    <property type="match status" value="1"/>
</dbReference>
<keyword evidence="2" id="KW-0325">Glycoprotein</keyword>
<dbReference type="SUPFAM" id="SSF56300">
    <property type="entry name" value="Metallo-dependent phosphatases"/>
    <property type="match status" value="1"/>
</dbReference>
<feature type="signal peptide" evidence="3">
    <location>
        <begin position="1"/>
        <end position="20"/>
    </location>
</feature>
<accession>A0A812NM93</accession>
<dbReference type="GO" id="GO:0016787">
    <property type="term" value="F:hydrolase activity"/>
    <property type="evidence" value="ECO:0007669"/>
    <property type="project" value="UniProtKB-KW"/>
</dbReference>
<organism evidence="4 5">
    <name type="scientific">Symbiodinium necroappetens</name>
    <dbReference type="NCBI Taxonomy" id="1628268"/>
    <lineage>
        <taxon>Eukaryota</taxon>
        <taxon>Sar</taxon>
        <taxon>Alveolata</taxon>
        <taxon>Dinophyceae</taxon>
        <taxon>Suessiales</taxon>
        <taxon>Symbiodiniaceae</taxon>
        <taxon>Symbiodinium</taxon>
    </lineage>
</organism>
<name>A0A812NM93_9DINO</name>
<comment type="caution">
    <text evidence="4">The sequence shown here is derived from an EMBL/GenBank/DDBJ whole genome shotgun (WGS) entry which is preliminary data.</text>
</comment>
<evidence type="ECO:0000313" key="5">
    <source>
        <dbReference type="Proteomes" id="UP000601435"/>
    </source>
</evidence>
<keyword evidence="3" id="KW-0732">Signal</keyword>
<dbReference type="InterPro" id="IPR029052">
    <property type="entry name" value="Metallo-depent_PP-like"/>
</dbReference>
<dbReference type="EMBL" id="CAJNJA010013151">
    <property type="protein sequence ID" value="CAE7314314.1"/>
    <property type="molecule type" value="Genomic_DNA"/>
</dbReference>
<keyword evidence="1" id="KW-0378">Hydrolase</keyword>
<dbReference type="Proteomes" id="UP000601435">
    <property type="component" value="Unassembled WGS sequence"/>
</dbReference>
<reference evidence="4" key="1">
    <citation type="submission" date="2021-02" db="EMBL/GenBank/DDBJ databases">
        <authorList>
            <person name="Dougan E. K."/>
            <person name="Rhodes N."/>
            <person name="Thang M."/>
            <person name="Chan C."/>
        </authorList>
    </citation>
    <scope>NUCLEOTIDE SEQUENCE</scope>
</reference>
<sequence>MLWIRVCWLLAWNVPQRAAGATCQQNVDSTALLQLKPGDTVSSDIGYFVWMTDLHGDPYYATGIRQCRKRSLHALKDQTFGLMGCDPPIALGWSAASAAQATEQPKAFLLYTGDFSRHTMNLMPNTHANVSNIIGDVASVFKAHFPKIPIVMGALGNDDGPQNYFQTITSDEPANDWFVLVGAKLNSSWSMTSDAVKQYRYGGYFEARVGNLTLLSITTVIYSVRHQPTQLEEDPFSQFAWLSSRLKEAANEGRSVWIVGHIPPGIETFGYTQLWHPMYLSRYLEIVQDSLLGSVIAAQLFGHVHKDEFRILPNPPPGAGPILLSSALSPVYYNNPAFKLVKYCKSTGKLLDLETFFSKVAEQLDWQSGYCLNSTFPGFGADGLVMEDFLRLRDKLLLGLEDFEKYAKWYTSDYPADLSHLACKDDDTVDSARSKLLRRHQYGCGLLVQNQEDYQRCFDRAIASISTQHHAAQPMFSVARLLESIPKEFEDIETFRLSKLLRWAEVAKTQEALEVLNLAYRSLWEELLQKFGPAVERALETGGSLDSEISGR</sequence>
<dbReference type="PANTHER" id="PTHR10340:SF57">
    <property type="entry name" value="METALLOPHOS DOMAIN-CONTAINING PROTEIN"/>
    <property type="match status" value="1"/>
</dbReference>
<dbReference type="OrthoDB" id="440506at2759"/>
<proteinExistence type="predicted"/>
<dbReference type="PANTHER" id="PTHR10340">
    <property type="entry name" value="SPHINGOMYELIN PHOSPHODIESTERASE"/>
    <property type="match status" value="1"/>
</dbReference>
<evidence type="ECO:0000256" key="2">
    <source>
        <dbReference type="ARBA" id="ARBA00023180"/>
    </source>
</evidence>
<evidence type="ECO:0000313" key="4">
    <source>
        <dbReference type="EMBL" id="CAE7314314.1"/>
    </source>
</evidence>